<accession>A0AAU7GBR7</accession>
<keyword evidence="2" id="KW-1133">Transmembrane helix</keyword>
<dbReference type="Pfam" id="PF14030">
    <property type="entry name" value="DUF4245"/>
    <property type="match status" value="1"/>
</dbReference>
<dbReference type="RefSeq" id="WP_348788252.1">
    <property type="nucleotide sequence ID" value="NZ_CP157390.1"/>
</dbReference>
<gene>
    <name evidence="3" type="ORF">AAME72_00210</name>
</gene>
<evidence type="ECO:0000313" key="3">
    <source>
        <dbReference type="EMBL" id="XBM48300.1"/>
    </source>
</evidence>
<proteinExistence type="predicted"/>
<dbReference type="AlphaFoldDB" id="A0AAU7GBR7"/>
<reference evidence="3" key="1">
    <citation type="submission" date="2024-05" db="EMBL/GenBank/DDBJ databases">
        <title>The Natural Products Discovery Center: Release of the First 8490 Sequenced Strains for Exploring Actinobacteria Biosynthetic Diversity.</title>
        <authorList>
            <person name="Kalkreuter E."/>
            <person name="Kautsar S.A."/>
            <person name="Yang D."/>
            <person name="Bader C.D."/>
            <person name="Teijaro C.N."/>
            <person name="Fluegel L."/>
            <person name="Davis C.M."/>
            <person name="Simpson J.R."/>
            <person name="Lauterbach L."/>
            <person name="Steele A.D."/>
            <person name="Gui C."/>
            <person name="Meng S."/>
            <person name="Li G."/>
            <person name="Viehrig K."/>
            <person name="Ye F."/>
            <person name="Su P."/>
            <person name="Kiefer A.F."/>
            <person name="Nichols A."/>
            <person name="Cepeda A.J."/>
            <person name="Yan W."/>
            <person name="Fan B."/>
            <person name="Jiang Y."/>
            <person name="Adhikari A."/>
            <person name="Zheng C.-J."/>
            <person name="Schuster L."/>
            <person name="Cowan T.M."/>
            <person name="Smanski M.J."/>
            <person name="Chevrette M.G."/>
            <person name="de Carvalho L.P.S."/>
            <person name="Shen B."/>
        </authorList>
    </citation>
    <scope>NUCLEOTIDE SEQUENCE</scope>
    <source>
        <strain evidence="3">NPDC080035</strain>
    </source>
</reference>
<keyword evidence="2" id="KW-0812">Transmembrane</keyword>
<dbReference type="EMBL" id="CP157390">
    <property type="protein sequence ID" value="XBM48300.1"/>
    <property type="molecule type" value="Genomic_DNA"/>
</dbReference>
<evidence type="ECO:0000256" key="1">
    <source>
        <dbReference type="SAM" id="MobiDB-lite"/>
    </source>
</evidence>
<protein>
    <submittedName>
        <fullName evidence="3">DUF4245 domain-containing protein</fullName>
    </submittedName>
</protein>
<feature type="region of interest" description="Disordered" evidence="1">
    <location>
        <begin position="1"/>
        <end position="34"/>
    </location>
</feature>
<feature type="compositionally biased region" description="Basic and acidic residues" evidence="1">
    <location>
        <begin position="15"/>
        <end position="25"/>
    </location>
</feature>
<organism evidence="3">
    <name type="scientific">Leifsonia sp. NPDC080035</name>
    <dbReference type="NCBI Taxonomy" id="3143936"/>
    <lineage>
        <taxon>Bacteria</taxon>
        <taxon>Bacillati</taxon>
        <taxon>Actinomycetota</taxon>
        <taxon>Actinomycetes</taxon>
        <taxon>Micrococcales</taxon>
        <taxon>Microbacteriaceae</taxon>
        <taxon>Leifsonia</taxon>
    </lineage>
</organism>
<evidence type="ECO:0000256" key="2">
    <source>
        <dbReference type="SAM" id="Phobius"/>
    </source>
</evidence>
<keyword evidence="2" id="KW-0472">Membrane</keyword>
<sequence length="218" mass="23301">MSPRTKPPAVVAELGRPETPEETAARKAQNSANHRNRQTVNNLVFSLLATVALVIIIVIAVPRGNPTASTPPVDYVKIAQEAQGSEPDRLLVPELPSGWKSNSAELRTKTADKVDSWYIGLLTPKGQFIGITQGFDANDSWVAEQVDRARIAGTRDIDGVTWDVYDNRKSGSDAGNVAYALTTTAGRSSVVVFGTADDSEFKAVASALSAQLDTLKGH</sequence>
<name>A0AAU7GBR7_9MICO</name>
<feature type="transmembrane region" description="Helical" evidence="2">
    <location>
        <begin position="43"/>
        <end position="61"/>
    </location>
</feature>
<dbReference type="InterPro" id="IPR025339">
    <property type="entry name" value="DUF4245"/>
</dbReference>